<keyword evidence="5" id="KW-1185">Reference proteome</keyword>
<dbReference type="GO" id="GO:0016192">
    <property type="term" value="P:vesicle-mediated transport"/>
    <property type="evidence" value="ECO:0007669"/>
    <property type="project" value="InterPro"/>
</dbReference>
<sequence>MPGRRSSAGRARGARRQSASQIQWRQASATQVAETGGLEVSGGNGYIDPLKAIDKLKKHGKGLWGMQAVVAFGMSAIAVITDVRYGITYWYTNTAGGGKLREMQYVWAFFNTMCAMCGVWVYLLWNEAVVGVHRDRRVFRQKVHIWMSYFTWAFGLWTTAVVFVSFQTYSFSANYPTDLTCAFFGAVLCCALSDVWALGKLCSLGTYAARLEEEWRLAPHEPTAPLAMADPLQELEEATPDMDERGYRKIERERRRSSLAKAKERRKSKAERRASGGEGVMPEQRAVPGQDDPEFGLQQAVPGASFGFAVSEDEVMMPHAFERLWGAFEPQGEFQTHITQSVPQTTVVRHLNDRGFQVVAAGTVDGLMRVLFCAKEATSNGTGAWFLAELLQDESALTLEATFKSKRPAVVPGFVRAFMLHHVFTMAAA</sequence>
<keyword evidence="2" id="KW-0472">Membrane</keyword>
<feature type="transmembrane region" description="Helical" evidence="2">
    <location>
        <begin position="63"/>
        <end position="85"/>
    </location>
</feature>
<dbReference type="Gene3D" id="3.30.310.10">
    <property type="entry name" value="TATA-Binding Protein"/>
    <property type="match status" value="1"/>
</dbReference>
<dbReference type="SMART" id="SM01020">
    <property type="entry name" value="B2-adapt-app_C"/>
    <property type="match status" value="1"/>
</dbReference>
<gene>
    <name evidence="4" type="ORF">Esi_0023_0154</name>
</gene>
<protein>
    <recommendedName>
        <fullName evidence="3">Beta-adaptin appendage C-terminal subdomain domain-containing protein</fullName>
    </recommendedName>
</protein>
<feature type="region of interest" description="Disordered" evidence="1">
    <location>
        <begin position="237"/>
        <end position="298"/>
    </location>
</feature>
<dbReference type="Pfam" id="PF09066">
    <property type="entry name" value="B2-adapt-app_C"/>
    <property type="match status" value="1"/>
</dbReference>
<feature type="transmembrane region" description="Helical" evidence="2">
    <location>
        <begin position="105"/>
        <end position="125"/>
    </location>
</feature>
<dbReference type="InterPro" id="IPR015151">
    <property type="entry name" value="B-adaptin_app_sub_C"/>
</dbReference>
<keyword evidence="2" id="KW-0812">Transmembrane</keyword>
<feature type="compositionally biased region" description="Basic and acidic residues" evidence="1">
    <location>
        <begin position="242"/>
        <end position="256"/>
    </location>
</feature>
<dbReference type="GO" id="GO:0006886">
    <property type="term" value="P:intracellular protein transport"/>
    <property type="evidence" value="ECO:0007669"/>
    <property type="project" value="InterPro"/>
</dbReference>
<dbReference type="AlphaFoldDB" id="D8LJ03"/>
<name>D8LJ03_ECTSI</name>
<dbReference type="OrthoDB" id="10355897at2759"/>
<dbReference type="GO" id="GO:0030131">
    <property type="term" value="C:clathrin adaptor complex"/>
    <property type="evidence" value="ECO:0007669"/>
    <property type="project" value="InterPro"/>
</dbReference>
<accession>D8LJ03</accession>
<dbReference type="InterPro" id="IPR012295">
    <property type="entry name" value="TBP_dom_sf"/>
</dbReference>
<feature type="domain" description="Beta-adaptin appendage C-terminal subdomain" evidence="3">
    <location>
        <begin position="310"/>
        <end position="421"/>
    </location>
</feature>
<keyword evidence="2" id="KW-1133">Transmembrane helix</keyword>
<evidence type="ECO:0000256" key="2">
    <source>
        <dbReference type="SAM" id="Phobius"/>
    </source>
</evidence>
<feature type="transmembrane region" description="Helical" evidence="2">
    <location>
        <begin position="146"/>
        <end position="166"/>
    </location>
</feature>
<evidence type="ECO:0000313" key="4">
    <source>
        <dbReference type="EMBL" id="CBN76887.1"/>
    </source>
</evidence>
<evidence type="ECO:0000259" key="3">
    <source>
        <dbReference type="SMART" id="SM01020"/>
    </source>
</evidence>
<dbReference type="EMBL" id="FN648409">
    <property type="protein sequence ID" value="CBN76887.1"/>
    <property type="molecule type" value="Genomic_DNA"/>
</dbReference>
<dbReference type="Proteomes" id="UP000002630">
    <property type="component" value="Linkage Group LG08"/>
</dbReference>
<dbReference type="EMBL" id="FN649733">
    <property type="protein sequence ID" value="CBN76887.1"/>
    <property type="molecule type" value="Genomic_DNA"/>
</dbReference>
<feature type="compositionally biased region" description="Basic residues" evidence="1">
    <location>
        <begin position="257"/>
        <end position="270"/>
    </location>
</feature>
<evidence type="ECO:0000313" key="5">
    <source>
        <dbReference type="Proteomes" id="UP000002630"/>
    </source>
</evidence>
<reference evidence="4 5" key="1">
    <citation type="journal article" date="2010" name="Nature">
        <title>The Ectocarpus genome and the independent evolution of multicellularity in brown algae.</title>
        <authorList>
            <person name="Cock J.M."/>
            <person name="Sterck L."/>
            <person name="Rouze P."/>
            <person name="Scornet D."/>
            <person name="Allen A.E."/>
            <person name="Amoutzias G."/>
            <person name="Anthouard V."/>
            <person name="Artiguenave F."/>
            <person name="Aury J.M."/>
            <person name="Badger J.H."/>
            <person name="Beszteri B."/>
            <person name="Billiau K."/>
            <person name="Bonnet E."/>
            <person name="Bothwell J.H."/>
            <person name="Bowler C."/>
            <person name="Boyen C."/>
            <person name="Brownlee C."/>
            <person name="Carrano C.J."/>
            <person name="Charrier B."/>
            <person name="Cho G.Y."/>
            <person name="Coelho S.M."/>
            <person name="Collen J."/>
            <person name="Corre E."/>
            <person name="Da Silva C."/>
            <person name="Delage L."/>
            <person name="Delaroque N."/>
            <person name="Dittami S.M."/>
            <person name="Doulbeau S."/>
            <person name="Elias M."/>
            <person name="Farnham G."/>
            <person name="Gachon C.M."/>
            <person name="Gschloessl B."/>
            <person name="Heesch S."/>
            <person name="Jabbari K."/>
            <person name="Jubin C."/>
            <person name="Kawai H."/>
            <person name="Kimura K."/>
            <person name="Kloareg B."/>
            <person name="Kupper F.C."/>
            <person name="Lang D."/>
            <person name="Le Bail A."/>
            <person name="Leblanc C."/>
            <person name="Lerouge P."/>
            <person name="Lohr M."/>
            <person name="Lopez P.J."/>
            <person name="Martens C."/>
            <person name="Maumus F."/>
            <person name="Michel G."/>
            <person name="Miranda-Saavedra D."/>
            <person name="Morales J."/>
            <person name="Moreau H."/>
            <person name="Motomura T."/>
            <person name="Nagasato C."/>
            <person name="Napoli C.A."/>
            <person name="Nelson D.R."/>
            <person name="Nyvall-Collen P."/>
            <person name="Peters A.F."/>
            <person name="Pommier C."/>
            <person name="Potin P."/>
            <person name="Poulain J."/>
            <person name="Quesneville H."/>
            <person name="Read B."/>
            <person name="Rensing S.A."/>
            <person name="Ritter A."/>
            <person name="Rousvoal S."/>
            <person name="Samanta M."/>
            <person name="Samson G."/>
            <person name="Schroeder D.C."/>
            <person name="Segurens B."/>
            <person name="Strittmatter M."/>
            <person name="Tonon T."/>
            <person name="Tregear J.W."/>
            <person name="Valentin K."/>
            <person name="von Dassow P."/>
            <person name="Yamagishi T."/>
            <person name="Van de Peer Y."/>
            <person name="Wincker P."/>
        </authorList>
    </citation>
    <scope>NUCLEOTIDE SEQUENCE [LARGE SCALE GENOMIC DNA]</scope>
    <source>
        <strain evidence="5">Ec32 / CCAP1310/4</strain>
    </source>
</reference>
<organism evidence="4 5">
    <name type="scientific">Ectocarpus siliculosus</name>
    <name type="common">Brown alga</name>
    <name type="synonym">Conferva siliculosa</name>
    <dbReference type="NCBI Taxonomy" id="2880"/>
    <lineage>
        <taxon>Eukaryota</taxon>
        <taxon>Sar</taxon>
        <taxon>Stramenopiles</taxon>
        <taxon>Ochrophyta</taxon>
        <taxon>PX clade</taxon>
        <taxon>Phaeophyceae</taxon>
        <taxon>Ectocarpales</taxon>
        <taxon>Ectocarpaceae</taxon>
        <taxon>Ectocarpus</taxon>
    </lineage>
</organism>
<evidence type="ECO:0000256" key="1">
    <source>
        <dbReference type="SAM" id="MobiDB-lite"/>
    </source>
</evidence>
<dbReference type="InParanoid" id="D8LJ03"/>
<proteinExistence type="predicted"/>